<name>A0A7S4J3G8_9STRA</name>
<dbReference type="PROSITE" id="PS50007">
    <property type="entry name" value="PIPLC_X_DOMAIN"/>
    <property type="match status" value="1"/>
</dbReference>
<dbReference type="Gene3D" id="3.20.20.190">
    <property type="entry name" value="Phosphatidylinositol (PI) phosphodiesterase"/>
    <property type="match status" value="1"/>
</dbReference>
<dbReference type="Pfam" id="PF26146">
    <property type="entry name" value="PI-PLC_X"/>
    <property type="match status" value="1"/>
</dbReference>
<dbReference type="InterPro" id="IPR017946">
    <property type="entry name" value="PLC-like_Pdiesterase_TIM-brl"/>
</dbReference>
<organism evidence="2">
    <name type="scientific">Odontella aurita</name>
    <dbReference type="NCBI Taxonomy" id="265563"/>
    <lineage>
        <taxon>Eukaryota</taxon>
        <taxon>Sar</taxon>
        <taxon>Stramenopiles</taxon>
        <taxon>Ochrophyta</taxon>
        <taxon>Bacillariophyta</taxon>
        <taxon>Mediophyceae</taxon>
        <taxon>Biddulphiophycidae</taxon>
        <taxon>Eupodiscales</taxon>
        <taxon>Odontellaceae</taxon>
        <taxon>Odontella</taxon>
    </lineage>
</organism>
<feature type="compositionally biased region" description="Low complexity" evidence="1">
    <location>
        <begin position="330"/>
        <end position="339"/>
    </location>
</feature>
<dbReference type="GO" id="GO:0008081">
    <property type="term" value="F:phosphoric diester hydrolase activity"/>
    <property type="evidence" value="ECO:0007669"/>
    <property type="project" value="InterPro"/>
</dbReference>
<accession>A0A7S4J3G8</accession>
<dbReference type="GO" id="GO:0006629">
    <property type="term" value="P:lipid metabolic process"/>
    <property type="evidence" value="ECO:0007669"/>
    <property type="project" value="InterPro"/>
</dbReference>
<feature type="region of interest" description="Disordered" evidence="1">
    <location>
        <begin position="286"/>
        <end position="339"/>
    </location>
</feature>
<dbReference type="PANTHER" id="PTHR13593">
    <property type="match status" value="1"/>
</dbReference>
<sequence length="370" mass="39925">MSSLLCNGFASNCDLRVNEIMFAGVHNAMSSEADGFIAANNLKSLEDALDAGFRVIDLESCDCGDSLGLQLCHRECNLGGYVDIGHRDVGEAFTHIKLFLDDNPGEVVIVSLQVNDDTLGGVHSVVSNIDGLISMLYSHPDPNKEWPTMRELIDSGKRLMIMHHTQSTPCTEPCYEGFITMFNHVFDTPWYLEREDLLDSDQSCVIARGAGSSRAFLVSNHFSGTGPPISLPSLENAIVLNEKSVLENRHEACEEKLGKRPNIIMVDFWSKGDVVAFVEESNRALAPVDPRGTSEPTSAPTDEPTPVPTAIPDTTAPNTPIPINPGKNGDGTQTSTQSTGAGSSYFIAAVAKCLLLAASVALVFESSWLH</sequence>
<dbReference type="EMBL" id="HBKQ01030360">
    <property type="protein sequence ID" value="CAE2249685.1"/>
    <property type="molecule type" value="Transcribed_RNA"/>
</dbReference>
<protein>
    <recommendedName>
        <fullName evidence="3">Phosphatidylinositol-specific phospholipase C X domain-containing protein</fullName>
    </recommendedName>
</protein>
<dbReference type="PANTHER" id="PTHR13593:SF140">
    <property type="entry name" value="PLC-LIKE PHOSPHODIESTERASE"/>
    <property type="match status" value="1"/>
</dbReference>
<dbReference type="SUPFAM" id="SSF51695">
    <property type="entry name" value="PLC-like phosphodiesterases"/>
    <property type="match status" value="1"/>
</dbReference>
<evidence type="ECO:0008006" key="3">
    <source>
        <dbReference type="Google" id="ProtNLM"/>
    </source>
</evidence>
<dbReference type="InterPro" id="IPR051057">
    <property type="entry name" value="PI-PLC_domain"/>
</dbReference>
<evidence type="ECO:0000256" key="1">
    <source>
        <dbReference type="SAM" id="MobiDB-lite"/>
    </source>
</evidence>
<evidence type="ECO:0000313" key="2">
    <source>
        <dbReference type="EMBL" id="CAE2249685.1"/>
    </source>
</evidence>
<reference evidence="2" key="1">
    <citation type="submission" date="2021-01" db="EMBL/GenBank/DDBJ databases">
        <authorList>
            <person name="Corre E."/>
            <person name="Pelletier E."/>
            <person name="Niang G."/>
            <person name="Scheremetjew M."/>
            <person name="Finn R."/>
            <person name="Kale V."/>
            <person name="Holt S."/>
            <person name="Cochrane G."/>
            <person name="Meng A."/>
            <person name="Brown T."/>
            <person name="Cohen L."/>
        </authorList>
    </citation>
    <scope>NUCLEOTIDE SEQUENCE</scope>
    <source>
        <strain evidence="2">Isolate 1302-5</strain>
    </source>
</reference>
<proteinExistence type="predicted"/>
<dbReference type="AlphaFoldDB" id="A0A7S4J3G8"/>
<gene>
    <name evidence="2" type="ORF">OAUR00152_LOCUS20657</name>
</gene>